<organism evidence="2 3">
    <name type="scientific">Albugo candida</name>
    <dbReference type="NCBI Taxonomy" id="65357"/>
    <lineage>
        <taxon>Eukaryota</taxon>
        <taxon>Sar</taxon>
        <taxon>Stramenopiles</taxon>
        <taxon>Oomycota</taxon>
        <taxon>Peronosporomycetes</taxon>
        <taxon>Albuginales</taxon>
        <taxon>Albuginaceae</taxon>
        <taxon>Albugo</taxon>
    </lineage>
</organism>
<dbReference type="EMBL" id="CAIX01000214">
    <property type="protein sequence ID" value="CCI48298.1"/>
    <property type="molecule type" value="Genomic_DNA"/>
</dbReference>
<reference evidence="2 3" key="1">
    <citation type="submission" date="2012-05" db="EMBL/GenBank/DDBJ databases">
        <title>Recombination and specialization in a pathogen metapopulation.</title>
        <authorList>
            <person name="Gardiner A."/>
            <person name="Kemen E."/>
            <person name="Schultz-Larsen T."/>
            <person name="MacLean D."/>
            <person name="Van Oosterhout C."/>
            <person name="Jones J.D.G."/>
        </authorList>
    </citation>
    <scope>NUCLEOTIDE SEQUENCE [LARGE SCALE GENOMIC DNA]</scope>
    <source>
        <strain evidence="2 3">Ac Nc2</strain>
    </source>
</reference>
<sequence>MAEADSVIQSIEIVADKLQKKALDADARGDRNISKSLLSSVQDLHNAAKFVHTQQQQLSSFQSLVDTSSQIDNRSLQELLEDLSGVTLMLEKKSEEMRQKSNENASKALQNASCAVTKASNVIRCNILDNSTLEQNIMRLDQLELEMRQYLEAHSYKSNLDDSKPSDAIASIQQHWKATTTSISVLESRIETQQTKNSNSSNEIDAEVVNGDKASTQQETNLELNSTPALNRYNPWEMQLEDLRSLLVRLEDTESKALAAYKSEIENAAQTFCQQIKNCDKLGIIGIPKELQSLSVVQQKFQKLTEENLQINESISIIKNRFHATFNCLFTKWNAFGWATHLEEAFAQSTDQNSIEMFAEELNRTQKEFEFCWKNINGEHQMLVQELTQALNRNSKLQQHVLHVQNQCTCLEMAIEDAHSHIFSEKVSTDEDRVNVLTFELEQLKMEFEKYRKRSHAALCKMEKRSKAIELEKERELLLQKCCNLEETIKLGRERAMELDKAINRQFLQHEDSEGKLYQAMVDMNAENEKLIDEIKDWRGRVQMQTQTEASLQAEWRKCEANWTEKSASWTMELELLRMKTQDLESALIENDDRCDFLRCQVDMWILREKEWATTRAEMTLKCDQLTDEIATQIREIASLKNENHLLVQTRLLEPPQTDQSALISHSEEMKVLRRELEAHRSAQYRLQTRYDEAVETIHIKAAVIDGLLTEYERFQMRQEDLQSICWHLESLVKHSDSRQPICDSNALQLEISHLEETLERLQLEMLHNDRKIIDEMRQSKSKAEHRSRQLTQFTSGINAKLSHLQTILESYASLFHQSTECQANRDGTHSSVDDIIGAENAQTLKGLLPAVSEPMTDTNLYEDALVMRSGVTIKAGAVFSLPVVCDLIGSRVLWSFSIDDEADVGFTCVATRSNSESSDHIIVHPCRVNSLEDSLTIESPMTLIFEWDNTFSWINAKTMDYQVVIQQLLPPEQQFNQEKIQALQRHHTRLLNEKAIFEGEKSVRQSVRAALTQVMDDEAEKTDCMETWKTHWDNTQALMINTQEKLELWKNLLNTYVVELDEVDKCSETLSETWNGVLQFKEDAETMLKFSEGPHFAAICDDIARELAYTESMLNKLQQEKLEPIGGLN</sequence>
<evidence type="ECO:0008006" key="4">
    <source>
        <dbReference type="Google" id="ProtNLM"/>
    </source>
</evidence>
<feature type="coiled-coil region" evidence="1">
    <location>
        <begin position="616"/>
        <end position="683"/>
    </location>
</feature>
<comment type="caution">
    <text evidence="2">The sequence shown here is derived from an EMBL/GenBank/DDBJ whole genome shotgun (WGS) entry which is preliminary data.</text>
</comment>
<keyword evidence="1" id="KW-0175">Coiled coil</keyword>
<dbReference type="SUPFAM" id="SSF101576">
    <property type="entry name" value="Supernatant protein factor (SPF), C-terminal domain"/>
    <property type="match status" value="1"/>
</dbReference>
<keyword evidence="3" id="KW-1185">Reference proteome</keyword>
<feature type="coiled-coil region" evidence="1">
    <location>
        <begin position="745"/>
        <end position="772"/>
    </location>
</feature>
<dbReference type="AlphaFoldDB" id="A0A024GND5"/>
<protein>
    <recommendedName>
        <fullName evidence="4">GOLD domain-containing protein</fullName>
    </recommendedName>
</protein>
<evidence type="ECO:0000256" key="1">
    <source>
        <dbReference type="SAM" id="Coils"/>
    </source>
</evidence>
<feature type="coiled-coil region" evidence="1">
    <location>
        <begin position="434"/>
        <end position="481"/>
    </location>
</feature>
<dbReference type="InParanoid" id="A0A024GND5"/>
<name>A0A024GND5_9STRA</name>
<dbReference type="Proteomes" id="UP000053237">
    <property type="component" value="Unassembled WGS sequence"/>
</dbReference>
<proteinExistence type="predicted"/>
<accession>A0A024GND5</accession>
<dbReference type="Gene3D" id="2.60.120.680">
    <property type="entry name" value="GOLD domain"/>
    <property type="match status" value="1"/>
</dbReference>
<evidence type="ECO:0000313" key="2">
    <source>
        <dbReference type="EMBL" id="CCI48298.1"/>
    </source>
</evidence>
<dbReference type="OrthoDB" id="1434354at2759"/>
<evidence type="ECO:0000313" key="3">
    <source>
        <dbReference type="Proteomes" id="UP000053237"/>
    </source>
</evidence>
<dbReference type="STRING" id="65357.A0A024GND5"/>
<dbReference type="InterPro" id="IPR036598">
    <property type="entry name" value="GOLD_dom_sf"/>
</dbReference>
<gene>
    <name evidence="2" type="ORF">BN9_093710</name>
</gene>